<dbReference type="GO" id="GO:0016020">
    <property type="term" value="C:membrane"/>
    <property type="evidence" value="ECO:0007669"/>
    <property type="project" value="UniProtKB-SubCell"/>
</dbReference>
<evidence type="ECO:0000256" key="2">
    <source>
        <dbReference type="ARBA" id="ARBA00008727"/>
    </source>
</evidence>
<dbReference type="Pfam" id="PF07686">
    <property type="entry name" value="V-set"/>
    <property type="match status" value="1"/>
</dbReference>
<evidence type="ECO:0000256" key="8">
    <source>
        <dbReference type="SAM" id="Phobius"/>
    </source>
</evidence>
<sequence>CLWSLCCLLTWFWTFLRSYEAPEDKEDVFARRACPAFLTFNNAVFVSGATVELPCHCKPERVPAHVQSIVWFFRKHLDDSKETRALTDDHGNALLDPGDVLHSGSLRSRFSIRLFSLLIFRAAPDDSGVYICGTAHRDFFYGYDLDIQEVRTLSFRIDSASPPYRIFTGLKPWSVCDRCGVPGEQIRVGLCYVHSHFLHVRYRRVNQTVASCGSGALPRALGRLTKGGAKLEVKSCQTTCPSGAPPSSKVLALKNPASLALDLPVFYLNHPVDHILTLRCPGAQPHMAVAWDRGSEPIYRSQLWAGGGLGSAALQIDSGHHLVFNPARRQDSGVYYCWLQGQPAAEIRLLVYAHLGRGLSVTSDPDFPAAVQTVLTSFAIMTTVFCLLVLGRARVEHLRESGEKHTD</sequence>
<evidence type="ECO:0000256" key="5">
    <source>
        <dbReference type="ARBA" id="ARBA00022989"/>
    </source>
</evidence>
<keyword evidence="7" id="KW-0325">Glycoprotein</keyword>
<evidence type="ECO:0000313" key="12">
    <source>
        <dbReference type="Proteomes" id="UP000261620"/>
    </source>
</evidence>
<evidence type="ECO:0000259" key="10">
    <source>
        <dbReference type="PROSITE" id="PS50835"/>
    </source>
</evidence>
<keyword evidence="5 8" id="KW-1133">Transmembrane helix</keyword>
<evidence type="ECO:0000256" key="3">
    <source>
        <dbReference type="ARBA" id="ARBA00022692"/>
    </source>
</evidence>
<feature type="domain" description="Ig-like" evidence="10">
    <location>
        <begin position="35"/>
        <end position="154"/>
    </location>
</feature>
<dbReference type="STRING" id="94237.ENSMMOP00000013935"/>
<evidence type="ECO:0000313" key="11">
    <source>
        <dbReference type="Ensembl" id="ENSMMOP00000013935.1"/>
    </source>
</evidence>
<dbReference type="InterPro" id="IPR013106">
    <property type="entry name" value="Ig_V-set"/>
</dbReference>
<evidence type="ECO:0000256" key="6">
    <source>
        <dbReference type="ARBA" id="ARBA00023136"/>
    </source>
</evidence>
<name>A0A3Q4B7X5_MOLML</name>
<evidence type="ECO:0000256" key="1">
    <source>
        <dbReference type="ARBA" id="ARBA00004479"/>
    </source>
</evidence>
<dbReference type="InterPro" id="IPR039311">
    <property type="entry name" value="FAM187A/B"/>
</dbReference>
<dbReference type="PANTHER" id="PTHR32178">
    <property type="entry name" value="FAM187"/>
    <property type="match status" value="1"/>
</dbReference>
<dbReference type="Proteomes" id="UP000261620">
    <property type="component" value="Unplaced"/>
</dbReference>
<dbReference type="InterPro" id="IPR036179">
    <property type="entry name" value="Ig-like_dom_sf"/>
</dbReference>
<feature type="signal peptide" evidence="9">
    <location>
        <begin position="1"/>
        <end position="18"/>
    </location>
</feature>
<dbReference type="Gene3D" id="2.60.40.10">
    <property type="entry name" value="Immunoglobulins"/>
    <property type="match status" value="1"/>
</dbReference>
<comment type="subcellular location">
    <subcellularLocation>
        <location evidence="1">Membrane</location>
        <topology evidence="1">Single-pass type I membrane protein</topology>
    </subcellularLocation>
</comment>
<keyword evidence="6 8" id="KW-0472">Membrane</keyword>
<dbReference type="PANTHER" id="PTHR32178:SF7">
    <property type="entry name" value="IG-LIKE V-TYPE DOMAIN-CONTAINING PROTEIN FAM187A"/>
    <property type="match status" value="1"/>
</dbReference>
<organism evidence="11 12">
    <name type="scientific">Mola mola</name>
    <name type="common">Ocean sunfish</name>
    <name type="synonym">Tetraodon mola</name>
    <dbReference type="NCBI Taxonomy" id="94237"/>
    <lineage>
        <taxon>Eukaryota</taxon>
        <taxon>Metazoa</taxon>
        <taxon>Chordata</taxon>
        <taxon>Craniata</taxon>
        <taxon>Vertebrata</taxon>
        <taxon>Euteleostomi</taxon>
        <taxon>Actinopterygii</taxon>
        <taxon>Neopterygii</taxon>
        <taxon>Teleostei</taxon>
        <taxon>Neoteleostei</taxon>
        <taxon>Acanthomorphata</taxon>
        <taxon>Eupercaria</taxon>
        <taxon>Tetraodontiformes</taxon>
        <taxon>Molidae</taxon>
        <taxon>Mola</taxon>
    </lineage>
</organism>
<comment type="similarity">
    <text evidence="2">Belongs to the FAM187 family.</text>
</comment>
<dbReference type="AlphaFoldDB" id="A0A3Q4B7X5"/>
<proteinExistence type="inferred from homology"/>
<accession>A0A3Q4B7X5</accession>
<reference evidence="11" key="2">
    <citation type="submission" date="2025-09" db="UniProtKB">
        <authorList>
            <consortium name="Ensembl"/>
        </authorList>
    </citation>
    <scope>IDENTIFICATION</scope>
</reference>
<feature type="chain" id="PRO_5018527965" description="Ig-like domain-containing protein" evidence="9">
    <location>
        <begin position="19"/>
        <end position="407"/>
    </location>
</feature>
<dbReference type="SMART" id="SM00409">
    <property type="entry name" value="IG"/>
    <property type="match status" value="2"/>
</dbReference>
<protein>
    <recommendedName>
        <fullName evidence="10">Ig-like domain-containing protein</fullName>
    </recommendedName>
</protein>
<dbReference type="InterPro" id="IPR007110">
    <property type="entry name" value="Ig-like_dom"/>
</dbReference>
<keyword evidence="3 8" id="KW-0812">Transmembrane</keyword>
<keyword evidence="12" id="KW-1185">Reference proteome</keyword>
<evidence type="ECO:0000256" key="9">
    <source>
        <dbReference type="SAM" id="SignalP"/>
    </source>
</evidence>
<feature type="domain" description="Ig-like" evidence="10">
    <location>
        <begin position="246"/>
        <end position="337"/>
    </location>
</feature>
<dbReference type="OMA" id="AWDKDST"/>
<evidence type="ECO:0000256" key="4">
    <source>
        <dbReference type="ARBA" id="ARBA00022729"/>
    </source>
</evidence>
<dbReference type="SUPFAM" id="SSF48726">
    <property type="entry name" value="Immunoglobulin"/>
    <property type="match status" value="2"/>
</dbReference>
<evidence type="ECO:0000256" key="7">
    <source>
        <dbReference type="ARBA" id="ARBA00023180"/>
    </source>
</evidence>
<feature type="transmembrane region" description="Helical" evidence="8">
    <location>
        <begin position="369"/>
        <end position="390"/>
    </location>
</feature>
<dbReference type="InterPro" id="IPR013783">
    <property type="entry name" value="Ig-like_fold"/>
</dbReference>
<dbReference type="PROSITE" id="PS50835">
    <property type="entry name" value="IG_LIKE"/>
    <property type="match status" value="2"/>
</dbReference>
<dbReference type="InterPro" id="IPR003599">
    <property type="entry name" value="Ig_sub"/>
</dbReference>
<dbReference type="Ensembl" id="ENSMMOT00000014161.1">
    <property type="protein sequence ID" value="ENSMMOP00000013935.1"/>
    <property type="gene ID" value="ENSMMOG00000010677.1"/>
</dbReference>
<keyword evidence="4 9" id="KW-0732">Signal</keyword>
<reference evidence="11" key="1">
    <citation type="submission" date="2025-08" db="UniProtKB">
        <authorList>
            <consortium name="Ensembl"/>
        </authorList>
    </citation>
    <scope>IDENTIFICATION</scope>
</reference>